<dbReference type="Proteomes" id="UP001629392">
    <property type="component" value="Unassembled WGS sequence"/>
</dbReference>
<name>A0ABW9EMP9_9BURK</name>
<dbReference type="RefSeq" id="WP_408148897.1">
    <property type="nucleotide sequence ID" value="NZ_JAQQCJ010000036.1"/>
</dbReference>
<gene>
    <name evidence="1" type="ORF">PQQ73_29100</name>
</gene>
<accession>A0ABW9EMP9</accession>
<evidence type="ECO:0000313" key="1">
    <source>
        <dbReference type="EMBL" id="MFM0720379.1"/>
    </source>
</evidence>
<dbReference type="EMBL" id="JAQQCL010000029">
    <property type="protein sequence ID" value="MFM0720379.1"/>
    <property type="molecule type" value="Genomic_DNA"/>
</dbReference>
<protein>
    <submittedName>
        <fullName evidence="1">Uncharacterized protein</fullName>
    </submittedName>
</protein>
<organism evidence="1 2">
    <name type="scientific">Paraburkholderia strydomiana</name>
    <dbReference type="NCBI Taxonomy" id="1245417"/>
    <lineage>
        <taxon>Bacteria</taxon>
        <taxon>Pseudomonadati</taxon>
        <taxon>Pseudomonadota</taxon>
        <taxon>Betaproteobacteria</taxon>
        <taxon>Burkholderiales</taxon>
        <taxon>Burkholderiaceae</taxon>
        <taxon>Paraburkholderia</taxon>
    </lineage>
</organism>
<proteinExistence type="predicted"/>
<keyword evidence="2" id="KW-1185">Reference proteome</keyword>
<reference evidence="1 2" key="1">
    <citation type="journal article" date="2024" name="Chem. Sci.">
        <title>Discovery of megapolipeptins by genome mining of a Burkholderiales bacteria collection.</title>
        <authorList>
            <person name="Paulo B.S."/>
            <person name="Recchia M.J.J."/>
            <person name="Lee S."/>
            <person name="Fergusson C.H."/>
            <person name="Romanowski S.B."/>
            <person name="Hernandez A."/>
            <person name="Krull N."/>
            <person name="Liu D.Y."/>
            <person name="Cavanagh H."/>
            <person name="Bos A."/>
            <person name="Gray C.A."/>
            <person name="Murphy B.T."/>
            <person name="Linington R.G."/>
            <person name="Eustaquio A.S."/>
        </authorList>
    </citation>
    <scope>NUCLEOTIDE SEQUENCE [LARGE SCALE GENOMIC DNA]</scope>
    <source>
        <strain evidence="1 2">RL17-350-BIC-E</strain>
    </source>
</reference>
<evidence type="ECO:0000313" key="2">
    <source>
        <dbReference type="Proteomes" id="UP001629392"/>
    </source>
</evidence>
<comment type="caution">
    <text evidence="1">The sequence shown here is derived from an EMBL/GenBank/DDBJ whole genome shotgun (WGS) entry which is preliminary data.</text>
</comment>
<sequence>MSYFLTCQTFEAAQNFTQRAVETYPASQYKEFLEVGIAKWRFKLQGEVHDARLDHVRHVYSGGTAMPAIQ</sequence>